<dbReference type="InterPro" id="IPR039661">
    <property type="entry name" value="ELP3"/>
</dbReference>
<dbReference type="PANTHER" id="PTHR11135">
    <property type="entry name" value="HISTONE ACETYLTRANSFERASE-RELATED"/>
    <property type="match status" value="1"/>
</dbReference>
<evidence type="ECO:0000256" key="4">
    <source>
        <dbReference type="ARBA" id="ARBA00022723"/>
    </source>
</evidence>
<dbReference type="AlphaFoldDB" id="A0A8E7AUI0"/>
<dbReference type="PANTHER" id="PTHR11135:SF0">
    <property type="entry name" value="ELONGATOR COMPLEX PROTEIN 3"/>
    <property type="match status" value="1"/>
</dbReference>
<accession>A0A8E7AUI0</accession>
<feature type="domain" description="Elp3/MiaA/NifB-like radical SAM core" evidence="7">
    <location>
        <begin position="27"/>
        <end position="255"/>
    </location>
</feature>
<dbReference type="InterPro" id="IPR005909">
    <property type="entry name" value="RaSEA"/>
</dbReference>
<comment type="cofactor">
    <cofactor evidence="1">
        <name>[4Fe-4S] cluster</name>
        <dbReference type="ChEBI" id="CHEBI:49883"/>
    </cofactor>
</comment>
<sequence length="329" mass="37433">MKPIKNPEEPLAIWSGQDRINDDIFTSVTTIIRSGGCSWNRCKICQYRHERFTGIDSAELIRLMHAQVSRLETEILKVQPQVIKVYTSGSFFDPLEVPEIIQEKILHLAQGKILVVESRCDYINAEKIKTAVNTIKSETGDGELYIAIGLETTNDTIREKCIDKGLQYSDYLNTTTIIHHAGGKVKTYLLHKPPYLTELEAYNDMVQSIQDIIPVTDLISMNPCTVQRNTHLEKLWKQQAYRPPYLWSVASVLAQTTAHVTCDPIGGGQTRGPHNCGSCDGFILDAIRDYNLNADQDLMKSVLEMDCKCKKEWEYVMEHEKPWAMPITR</sequence>
<dbReference type="PIRSF" id="PIRSF004954">
    <property type="entry name" value="Radical_SAM"/>
    <property type="match status" value="1"/>
</dbReference>
<protein>
    <submittedName>
        <fullName evidence="8">Archaeosine biosynthesis radical SAM protein RaSEA</fullName>
    </submittedName>
</protein>
<evidence type="ECO:0000256" key="5">
    <source>
        <dbReference type="ARBA" id="ARBA00023004"/>
    </source>
</evidence>
<keyword evidence="3" id="KW-0949">S-adenosyl-L-methionine</keyword>
<keyword evidence="9" id="KW-1185">Reference proteome</keyword>
<dbReference type="NCBIfam" id="TIGR01210">
    <property type="entry name" value="archaeosine biosynthesis radical SAM protein RaSEA"/>
    <property type="match status" value="1"/>
</dbReference>
<reference evidence="8 9" key="1">
    <citation type="submission" date="2021-05" db="EMBL/GenBank/DDBJ databases">
        <title>A novel Methanospirillum isolate from a pyrite-forming mixed culture.</title>
        <authorList>
            <person name="Bunk B."/>
            <person name="Sproer C."/>
            <person name="Spring S."/>
            <person name="Pester M."/>
        </authorList>
    </citation>
    <scope>NUCLEOTIDE SEQUENCE [LARGE SCALE GENOMIC DNA]</scope>
    <source>
        <strain evidence="8 9">J.3.6.1-F.2.7.3</strain>
    </source>
</reference>
<gene>
    <name evidence="8" type="ORF">KHC33_09020</name>
</gene>
<keyword evidence="2" id="KW-0004">4Fe-4S</keyword>
<dbReference type="RefSeq" id="WP_214418336.1">
    <property type="nucleotide sequence ID" value="NZ_CP075546.1"/>
</dbReference>
<evidence type="ECO:0000256" key="2">
    <source>
        <dbReference type="ARBA" id="ARBA00022485"/>
    </source>
</evidence>
<dbReference type="GO" id="GO:0005737">
    <property type="term" value="C:cytoplasm"/>
    <property type="evidence" value="ECO:0007669"/>
    <property type="project" value="TreeGrafter"/>
</dbReference>
<keyword evidence="4" id="KW-0479">Metal-binding</keyword>
<dbReference type="InterPro" id="IPR006638">
    <property type="entry name" value="Elp3/MiaA/NifB-like_rSAM"/>
</dbReference>
<dbReference type="EMBL" id="CP075546">
    <property type="protein sequence ID" value="QVV87515.1"/>
    <property type="molecule type" value="Genomic_DNA"/>
</dbReference>
<dbReference type="GO" id="GO:0002926">
    <property type="term" value="P:tRNA wobble base 5-methoxycarbonylmethyl-2-thiouridinylation"/>
    <property type="evidence" value="ECO:0007669"/>
    <property type="project" value="TreeGrafter"/>
</dbReference>
<dbReference type="SUPFAM" id="SSF102114">
    <property type="entry name" value="Radical SAM enzymes"/>
    <property type="match status" value="1"/>
</dbReference>
<evidence type="ECO:0000313" key="8">
    <source>
        <dbReference type="EMBL" id="QVV87515.1"/>
    </source>
</evidence>
<dbReference type="KEGG" id="mrtj:KHC33_09020"/>
<dbReference type="GO" id="GO:0051539">
    <property type="term" value="F:4 iron, 4 sulfur cluster binding"/>
    <property type="evidence" value="ECO:0007669"/>
    <property type="project" value="UniProtKB-KW"/>
</dbReference>
<dbReference type="Proteomes" id="UP000680656">
    <property type="component" value="Chromosome"/>
</dbReference>
<dbReference type="SMART" id="SM00729">
    <property type="entry name" value="Elp3"/>
    <property type="match status" value="1"/>
</dbReference>
<evidence type="ECO:0000313" key="9">
    <source>
        <dbReference type="Proteomes" id="UP000680656"/>
    </source>
</evidence>
<keyword evidence="5" id="KW-0408">Iron</keyword>
<evidence type="ECO:0000256" key="3">
    <source>
        <dbReference type="ARBA" id="ARBA00022691"/>
    </source>
</evidence>
<evidence type="ECO:0000256" key="1">
    <source>
        <dbReference type="ARBA" id="ARBA00001966"/>
    </source>
</evidence>
<dbReference type="GO" id="GO:0046872">
    <property type="term" value="F:metal ion binding"/>
    <property type="evidence" value="ECO:0007669"/>
    <property type="project" value="UniProtKB-KW"/>
</dbReference>
<evidence type="ECO:0000256" key="6">
    <source>
        <dbReference type="ARBA" id="ARBA00023014"/>
    </source>
</evidence>
<keyword evidence="6" id="KW-0411">Iron-sulfur</keyword>
<proteinExistence type="predicted"/>
<dbReference type="GeneID" id="65565210"/>
<name>A0A8E7AUI0_9EURY</name>
<dbReference type="GO" id="GO:0003824">
    <property type="term" value="F:catalytic activity"/>
    <property type="evidence" value="ECO:0007669"/>
    <property type="project" value="InterPro"/>
</dbReference>
<evidence type="ECO:0000259" key="7">
    <source>
        <dbReference type="SMART" id="SM00729"/>
    </source>
</evidence>
<dbReference type="InterPro" id="IPR058240">
    <property type="entry name" value="rSAM_sf"/>
</dbReference>
<organism evidence="8 9">
    <name type="scientific">Methanospirillum purgamenti</name>
    <dbReference type="NCBI Taxonomy" id="2834276"/>
    <lineage>
        <taxon>Archaea</taxon>
        <taxon>Methanobacteriati</taxon>
        <taxon>Methanobacteriota</taxon>
        <taxon>Stenosarchaea group</taxon>
        <taxon>Methanomicrobia</taxon>
        <taxon>Methanomicrobiales</taxon>
        <taxon>Methanospirillaceae</taxon>
        <taxon>Methanospirillum</taxon>
    </lineage>
</organism>